<feature type="compositionally biased region" description="Basic and acidic residues" evidence="1">
    <location>
        <begin position="133"/>
        <end position="149"/>
    </location>
</feature>
<feature type="compositionally biased region" description="Basic and acidic residues" evidence="1">
    <location>
        <begin position="26"/>
        <end position="41"/>
    </location>
</feature>
<organism evidence="2 3">
    <name type="scientific">Solanum commersonii</name>
    <name type="common">Commerson's wild potato</name>
    <name type="synonym">Commerson's nightshade</name>
    <dbReference type="NCBI Taxonomy" id="4109"/>
    <lineage>
        <taxon>Eukaryota</taxon>
        <taxon>Viridiplantae</taxon>
        <taxon>Streptophyta</taxon>
        <taxon>Embryophyta</taxon>
        <taxon>Tracheophyta</taxon>
        <taxon>Spermatophyta</taxon>
        <taxon>Magnoliopsida</taxon>
        <taxon>eudicotyledons</taxon>
        <taxon>Gunneridae</taxon>
        <taxon>Pentapetalae</taxon>
        <taxon>asterids</taxon>
        <taxon>lamiids</taxon>
        <taxon>Solanales</taxon>
        <taxon>Solanaceae</taxon>
        <taxon>Solanoideae</taxon>
        <taxon>Solaneae</taxon>
        <taxon>Solanum</taxon>
    </lineage>
</organism>
<comment type="caution">
    <text evidence="2">The sequence shown here is derived from an EMBL/GenBank/DDBJ whole genome shotgun (WGS) entry which is preliminary data.</text>
</comment>
<dbReference type="EMBL" id="JACXVP010000003">
    <property type="protein sequence ID" value="KAG5617300.1"/>
    <property type="molecule type" value="Genomic_DNA"/>
</dbReference>
<dbReference type="OrthoDB" id="10415312at2759"/>
<feature type="region of interest" description="Disordered" evidence="1">
    <location>
        <begin position="111"/>
        <end position="149"/>
    </location>
</feature>
<dbReference type="Proteomes" id="UP000824120">
    <property type="component" value="Chromosome 3"/>
</dbReference>
<gene>
    <name evidence="2" type="ORF">H5410_017124</name>
</gene>
<feature type="region of interest" description="Disordered" evidence="1">
    <location>
        <begin position="26"/>
        <end position="90"/>
    </location>
</feature>
<accession>A0A9J5ZZE4</accession>
<evidence type="ECO:0000256" key="1">
    <source>
        <dbReference type="SAM" id="MobiDB-lite"/>
    </source>
</evidence>
<protein>
    <submittedName>
        <fullName evidence="2">Uncharacterized protein</fullName>
    </submittedName>
</protein>
<sequence>MTQLEGEPSSKMEMMPQQVLKDMRDMKGKLEDVDRRVRTQEIAKQPLEIFNPSDQNDEGSSSQSSDTSKRGGGINKQIFHHKKIKPQMRAQHNLEEHDSFDGDNYVYGIDDQAQQKRLGGRERRRGNGGWHSIDGREYNQRNDDEDRGFNHIKVTLPFFKGSSDPNE</sequence>
<dbReference type="AlphaFoldDB" id="A0A9J5ZZE4"/>
<name>A0A9J5ZZE4_SOLCO</name>
<evidence type="ECO:0000313" key="2">
    <source>
        <dbReference type="EMBL" id="KAG5617300.1"/>
    </source>
</evidence>
<proteinExistence type="predicted"/>
<reference evidence="2 3" key="1">
    <citation type="submission" date="2020-09" db="EMBL/GenBank/DDBJ databases">
        <title>De no assembly of potato wild relative species, Solanum commersonii.</title>
        <authorList>
            <person name="Cho K."/>
        </authorList>
    </citation>
    <scope>NUCLEOTIDE SEQUENCE [LARGE SCALE GENOMIC DNA]</scope>
    <source>
        <strain evidence="2">LZ3.2</strain>
        <tissue evidence="2">Leaf</tissue>
    </source>
</reference>
<keyword evidence="3" id="KW-1185">Reference proteome</keyword>
<evidence type="ECO:0000313" key="3">
    <source>
        <dbReference type="Proteomes" id="UP000824120"/>
    </source>
</evidence>